<dbReference type="EMBL" id="AGNL01010795">
    <property type="protein sequence ID" value="EJK68842.1"/>
    <property type="molecule type" value="Genomic_DNA"/>
</dbReference>
<feature type="region of interest" description="Disordered" evidence="3">
    <location>
        <begin position="238"/>
        <end position="263"/>
    </location>
</feature>
<dbReference type="SUPFAM" id="SSF48403">
    <property type="entry name" value="Ankyrin repeat"/>
    <property type="match status" value="1"/>
</dbReference>
<gene>
    <name evidence="4" type="ORF">THAOC_09944</name>
</gene>
<dbReference type="GO" id="GO:0051017">
    <property type="term" value="P:actin filament bundle assembly"/>
    <property type="evidence" value="ECO:0007669"/>
    <property type="project" value="TreeGrafter"/>
</dbReference>
<dbReference type="PANTHER" id="PTHR24153">
    <property type="entry name" value="ESPIN"/>
    <property type="match status" value="1"/>
</dbReference>
<dbReference type="PANTHER" id="PTHR24153:SF8">
    <property type="entry name" value="FORKED, ISOFORM F"/>
    <property type="match status" value="1"/>
</dbReference>
<dbReference type="InterPro" id="IPR052420">
    <property type="entry name" value="Espin/Espin-like"/>
</dbReference>
<evidence type="ECO:0000313" key="4">
    <source>
        <dbReference type="EMBL" id="EJK68842.1"/>
    </source>
</evidence>
<keyword evidence="2" id="KW-0040">ANK repeat</keyword>
<dbReference type="Proteomes" id="UP000266841">
    <property type="component" value="Unassembled WGS sequence"/>
</dbReference>
<feature type="non-terminal residue" evidence="4">
    <location>
        <position position="1"/>
    </location>
</feature>
<dbReference type="Gene3D" id="1.25.40.20">
    <property type="entry name" value="Ankyrin repeat-containing domain"/>
    <property type="match status" value="1"/>
</dbReference>
<dbReference type="eggNOG" id="ENOG502TN98">
    <property type="taxonomic scope" value="Eukaryota"/>
</dbReference>
<evidence type="ECO:0000313" key="5">
    <source>
        <dbReference type="Proteomes" id="UP000266841"/>
    </source>
</evidence>
<accession>K0TE47</accession>
<comment type="caution">
    <text evidence="4">The sequence shown here is derived from an EMBL/GenBank/DDBJ whole genome shotgun (WGS) entry which is preliminary data.</text>
</comment>
<dbReference type="GO" id="GO:0051015">
    <property type="term" value="F:actin filament binding"/>
    <property type="evidence" value="ECO:0007669"/>
    <property type="project" value="TreeGrafter"/>
</dbReference>
<dbReference type="OrthoDB" id="35902at2759"/>
<dbReference type="GO" id="GO:0005737">
    <property type="term" value="C:cytoplasm"/>
    <property type="evidence" value="ECO:0007669"/>
    <property type="project" value="TreeGrafter"/>
</dbReference>
<organism evidence="4 5">
    <name type="scientific">Thalassiosira oceanica</name>
    <name type="common">Marine diatom</name>
    <dbReference type="NCBI Taxonomy" id="159749"/>
    <lineage>
        <taxon>Eukaryota</taxon>
        <taxon>Sar</taxon>
        <taxon>Stramenopiles</taxon>
        <taxon>Ochrophyta</taxon>
        <taxon>Bacillariophyta</taxon>
        <taxon>Coscinodiscophyceae</taxon>
        <taxon>Thalassiosirophycidae</taxon>
        <taxon>Thalassiosirales</taxon>
        <taxon>Thalassiosiraceae</taxon>
        <taxon>Thalassiosira</taxon>
    </lineage>
</organism>
<reference evidence="4 5" key="1">
    <citation type="journal article" date="2012" name="Genome Biol.">
        <title>Genome and low-iron response of an oceanic diatom adapted to chronic iron limitation.</title>
        <authorList>
            <person name="Lommer M."/>
            <person name="Specht M."/>
            <person name="Roy A.S."/>
            <person name="Kraemer L."/>
            <person name="Andreson R."/>
            <person name="Gutowska M.A."/>
            <person name="Wolf J."/>
            <person name="Bergner S.V."/>
            <person name="Schilhabel M.B."/>
            <person name="Klostermeier U.C."/>
            <person name="Beiko R.G."/>
            <person name="Rosenstiel P."/>
            <person name="Hippler M."/>
            <person name="Laroche J."/>
        </authorList>
    </citation>
    <scope>NUCLEOTIDE SEQUENCE [LARGE SCALE GENOMIC DNA]</scope>
    <source>
        <strain evidence="4 5">CCMP1005</strain>
    </source>
</reference>
<dbReference type="OMA" id="ITEIECH"/>
<protein>
    <submittedName>
        <fullName evidence="4">Uncharacterized protein</fullName>
    </submittedName>
</protein>
<dbReference type="InterPro" id="IPR036770">
    <property type="entry name" value="Ankyrin_rpt-contain_sf"/>
</dbReference>
<dbReference type="AlphaFoldDB" id="K0TE47"/>
<sequence length="263" mass="28573">AGAATHSPLNQEKPERMKSIAQLFHRGTGRNQLNLFLLDEDYDAAIAEIDSHPNEVTLWSTREGFFDGSTSAQVLPLHVAVSLRAPLYAIRAIVEAYPTALGVKETSFKRLPLHISTQFGCCFDVVQYLVEQYPAAALEADTLGRLPIHYSCSNGAPLPIIRTLLQANSAATLYSDYRGWLPLHVAIHFGAETDVIRQFLVSCPAAACLKTKKGSTALSLAEKVSTKNNAEVLALIRSANQTAAKPSHDRRSPPPKRSMPAAA</sequence>
<proteinExistence type="predicted"/>
<keyword evidence="1" id="KW-0677">Repeat</keyword>
<evidence type="ECO:0000256" key="2">
    <source>
        <dbReference type="ARBA" id="ARBA00023043"/>
    </source>
</evidence>
<evidence type="ECO:0000256" key="3">
    <source>
        <dbReference type="SAM" id="MobiDB-lite"/>
    </source>
</evidence>
<name>K0TE47_THAOC</name>
<evidence type="ECO:0000256" key="1">
    <source>
        <dbReference type="ARBA" id="ARBA00022737"/>
    </source>
</evidence>
<keyword evidence="5" id="KW-1185">Reference proteome</keyword>